<dbReference type="HOGENOM" id="CLU_3355889_0_0_6"/>
<evidence type="ECO:0000313" key="1">
    <source>
        <dbReference type="EMBL" id="ABV18047.1"/>
    </source>
</evidence>
<proteinExistence type="predicted"/>
<gene>
    <name evidence="1" type="ordered locus">EcE24377A_2401</name>
</gene>
<organism evidence="1 2">
    <name type="scientific">Escherichia coli O139:H28 (strain E24377A / ETEC)</name>
    <dbReference type="NCBI Taxonomy" id="331111"/>
    <lineage>
        <taxon>Bacteria</taxon>
        <taxon>Pseudomonadati</taxon>
        <taxon>Pseudomonadota</taxon>
        <taxon>Gammaproteobacteria</taxon>
        <taxon>Enterobacterales</taxon>
        <taxon>Enterobacteriaceae</taxon>
        <taxon>Escherichia</taxon>
    </lineage>
</organism>
<keyword evidence="2" id="KW-1185">Reference proteome</keyword>
<reference evidence="2" key="1">
    <citation type="journal article" date="2008" name="J. Bacteriol.">
        <title>The pangenome structure of Escherichia coli: comparative genomic analysis of E. coli commensal and pathogenic isolates.</title>
        <authorList>
            <person name="Rasko D.A."/>
            <person name="Rosovitz M.J."/>
            <person name="Myers G.S."/>
            <person name="Mongodin E.F."/>
            <person name="Fricke W.F."/>
            <person name="Gajer P."/>
            <person name="Crabtree J."/>
            <person name="Sebaihia M."/>
            <person name="Thomson N.R."/>
            <person name="Chaudhuri R."/>
            <person name="Henderson I.R."/>
            <person name="Sperandio V."/>
            <person name="Ravel J."/>
        </authorList>
    </citation>
    <scope>NUCLEOTIDE SEQUENCE [LARGE SCALE GENOMIC DNA]</scope>
    <source>
        <strain evidence="2">E24377A / ETEC</strain>
    </source>
</reference>
<dbReference type="KEGG" id="ecw:EcE24377A_2401"/>
<evidence type="ECO:0000313" key="2">
    <source>
        <dbReference type="Proteomes" id="UP000001122"/>
    </source>
</evidence>
<dbReference type="EMBL" id="CP000800">
    <property type="protein sequence ID" value="ABV18047.1"/>
    <property type="molecule type" value="Genomic_DNA"/>
</dbReference>
<dbReference type="Proteomes" id="UP000001122">
    <property type="component" value="Chromosome"/>
</dbReference>
<name>A7ZNT0_ECO24</name>
<protein>
    <submittedName>
        <fullName evidence="1">Uncharacterized protein</fullName>
    </submittedName>
</protein>
<sequence>MLSLLVGSLFGIILIFTCCPEFAPIFATGGVNMKGT</sequence>
<dbReference type="AlphaFoldDB" id="A7ZNT0"/>
<accession>A7ZNT0</accession>